<name>V5FWU2_BYSSN</name>
<evidence type="ECO:0000256" key="1">
    <source>
        <dbReference type="SAM" id="SignalP"/>
    </source>
</evidence>
<dbReference type="EMBL" id="BAUL01000168">
    <property type="protein sequence ID" value="GAD96538.1"/>
    <property type="molecule type" value="Genomic_DNA"/>
</dbReference>
<proteinExistence type="predicted"/>
<evidence type="ECO:0000313" key="2">
    <source>
        <dbReference type="EMBL" id="GAD96538.1"/>
    </source>
</evidence>
<feature type="chain" id="PRO_5004733446" evidence="1">
    <location>
        <begin position="23"/>
        <end position="116"/>
    </location>
</feature>
<protein>
    <submittedName>
        <fullName evidence="2">Uncharacterized protein</fullName>
    </submittedName>
</protein>
<dbReference type="OrthoDB" id="3598923at2759"/>
<reference evidence="3" key="1">
    <citation type="journal article" date="2014" name="Genome Announc.">
        <title>Draft genome sequence of the formaldehyde-resistant fungus Byssochlamys spectabilis No. 5 (anamorph Paecilomyces variotii No. 5) (NBRC109023).</title>
        <authorList>
            <person name="Oka T."/>
            <person name="Ekino K."/>
            <person name="Fukuda K."/>
            <person name="Nomura Y."/>
        </authorList>
    </citation>
    <scope>NUCLEOTIDE SEQUENCE [LARGE SCALE GENOMIC DNA]</scope>
    <source>
        <strain evidence="3">No. 5 / NBRC 109023</strain>
    </source>
</reference>
<accession>V5FWU2</accession>
<sequence>MQLQSILSVALLSLGSLSTASAYVVTLWQNPDCTGDSRTDNVWDNTCSTPAPGFSAVTPVTYGGSGQQAQFYDTNNCAGSYPLGKGTYGADGSDSDFQIGKCIGFLRVANAAGSWA</sequence>
<keyword evidence="3" id="KW-1185">Reference proteome</keyword>
<dbReference type="Proteomes" id="UP000018001">
    <property type="component" value="Unassembled WGS sequence"/>
</dbReference>
<comment type="caution">
    <text evidence="2">The sequence shown here is derived from an EMBL/GenBank/DDBJ whole genome shotgun (WGS) entry which is preliminary data.</text>
</comment>
<evidence type="ECO:0000313" key="3">
    <source>
        <dbReference type="Proteomes" id="UP000018001"/>
    </source>
</evidence>
<feature type="signal peptide" evidence="1">
    <location>
        <begin position="1"/>
        <end position="22"/>
    </location>
</feature>
<dbReference type="HOGENOM" id="CLU_149544_0_0_1"/>
<dbReference type="InParanoid" id="V5FWU2"/>
<organism evidence="2 3">
    <name type="scientific">Byssochlamys spectabilis (strain No. 5 / NBRC 109023)</name>
    <name type="common">Paecilomyces variotii</name>
    <dbReference type="NCBI Taxonomy" id="1356009"/>
    <lineage>
        <taxon>Eukaryota</taxon>
        <taxon>Fungi</taxon>
        <taxon>Dikarya</taxon>
        <taxon>Ascomycota</taxon>
        <taxon>Pezizomycotina</taxon>
        <taxon>Eurotiomycetes</taxon>
        <taxon>Eurotiomycetidae</taxon>
        <taxon>Eurotiales</taxon>
        <taxon>Thermoascaceae</taxon>
        <taxon>Paecilomyces</taxon>
    </lineage>
</organism>
<keyword evidence="1" id="KW-0732">Signal</keyword>
<gene>
    <name evidence="2" type="ORF">PVAR5_5195</name>
</gene>
<dbReference type="AlphaFoldDB" id="V5FWU2"/>